<gene>
    <name evidence="2" type="primary">Zbed1_4</name>
    <name evidence="2" type="ORF">GTO93_0002803</name>
</gene>
<comment type="caution">
    <text evidence="2">The sequence shown here is derived from an EMBL/GenBank/DDBJ whole genome shotgun (WGS) entry which is preliminary data.</text>
</comment>
<evidence type="ECO:0000313" key="2">
    <source>
        <dbReference type="EMBL" id="MBN3270805.1"/>
    </source>
</evidence>
<evidence type="ECO:0000259" key="1">
    <source>
        <dbReference type="Pfam" id="PF05699"/>
    </source>
</evidence>
<sequence length="170" mass="19221">MSDKSDNTAGRSAPEWTIVTPPSMKSKYWCPFVFWTIAGQTENTRWNSTYDTICRASEQAAAATVIFEKKLLHLELTTNKWIVVENIRDLPLRHILINKVKNFASSEIPVIKSGLKYPHLAQLAKKYLCVPGTSVSSERVFSTARNIVNKKRAALDPEQVDRLVFLANNI</sequence>
<organism evidence="2 3">
    <name type="scientific">Polyodon spathula</name>
    <name type="common">North American paddlefish</name>
    <name type="synonym">Squalus spathula</name>
    <dbReference type="NCBI Taxonomy" id="7913"/>
    <lineage>
        <taxon>Eukaryota</taxon>
        <taxon>Metazoa</taxon>
        <taxon>Chordata</taxon>
        <taxon>Craniata</taxon>
        <taxon>Vertebrata</taxon>
        <taxon>Euteleostomi</taxon>
        <taxon>Actinopterygii</taxon>
        <taxon>Chondrostei</taxon>
        <taxon>Acipenseriformes</taxon>
        <taxon>Polyodontidae</taxon>
        <taxon>Polyodon</taxon>
    </lineage>
</organism>
<proteinExistence type="predicted"/>
<reference evidence="2" key="1">
    <citation type="journal article" date="2021" name="Cell">
        <title>Tracing the genetic footprints of vertebrate landing in non-teleost ray-finned fishes.</title>
        <authorList>
            <person name="Bi X."/>
            <person name="Wang K."/>
            <person name="Yang L."/>
            <person name="Pan H."/>
            <person name="Jiang H."/>
            <person name="Wei Q."/>
            <person name="Fang M."/>
            <person name="Yu H."/>
            <person name="Zhu C."/>
            <person name="Cai Y."/>
            <person name="He Y."/>
            <person name="Gan X."/>
            <person name="Zeng H."/>
            <person name="Yu D."/>
            <person name="Zhu Y."/>
            <person name="Jiang H."/>
            <person name="Qiu Q."/>
            <person name="Yang H."/>
            <person name="Zhang Y.E."/>
            <person name="Wang W."/>
            <person name="Zhu M."/>
            <person name="He S."/>
            <person name="Zhang G."/>
        </authorList>
    </citation>
    <scope>NUCLEOTIDE SEQUENCE</scope>
    <source>
        <strain evidence="2">Pddl_001</strain>
    </source>
</reference>
<dbReference type="InterPro" id="IPR012337">
    <property type="entry name" value="RNaseH-like_sf"/>
</dbReference>
<feature type="non-terminal residue" evidence="2">
    <location>
        <position position="170"/>
    </location>
</feature>
<feature type="non-terminal residue" evidence="2">
    <location>
        <position position="1"/>
    </location>
</feature>
<dbReference type="Proteomes" id="UP001166093">
    <property type="component" value="Unassembled WGS sequence"/>
</dbReference>
<protein>
    <submittedName>
        <fullName evidence="2">ZBED1 protein</fullName>
    </submittedName>
</protein>
<accession>A0ABS2X9D3</accession>
<dbReference type="InterPro" id="IPR052035">
    <property type="entry name" value="ZnF_BED_domain_contain"/>
</dbReference>
<dbReference type="Pfam" id="PF05699">
    <property type="entry name" value="Dimer_Tnp_hAT"/>
    <property type="match status" value="1"/>
</dbReference>
<dbReference type="PANTHER" id="PTHR46481:SF9">
    <property type="entry name" value="ZINC FINGER BED DOMAIN-CONTAINING PROTEIN 1-LIKE"/>
    <property type="match status" value="1"/>
</dbReference>
<dbReference type="SUPFAM" id="SSF53098">
    <property type="entry name" value="Ribonuclease H-like"/>
    <property type="match status" value="1"/>
</dbReference>
<keyword evidence="3" id="KW-1185">Reference proteome</keyword>
<dbReference type="PANTHER" id="PTHR46481">
    <property type="entry name" value="ZINC FINGER BED DOMAIN-CONTAINING PROTEIN 4"/>
    <property type="match status" value="1"/>
</dbReference>
<evidence type="ECO:0000313" key="3">
    <source>
        <dbReference type="Proteomes" id="UP001166093"/>
    </source>
</evidence>
<dbReference type="InterPro" id="IPR008906">
    <property type="entry name" value="HATC_C_dom"/>
</dbReference>
<name>A0ABS2X9D3_POLSP</name>
<feature type="domain" description="HAT C-terminal dimerisation" evidence="1">
    <location>
        <begin position="114"/>
        <end position="169"/>
    </location>
</feature>
<dbReference type="EMBL" id="JAAWVQ010005271">
    <property type="protein sequence ID" value="MBN3270805.1"/>
    <property type="molecule type" value="Genomic_DNA"/>
</dbReference>